<dbReference type="GO" id="GO:1900229">
    <property type="term" value="P:negative regulation of single-species biofilm formation in or on host organism"/>
    <property type="evidence" value="ECO:0007669"/>
    <property type="project" value="TreeGrafter"/>
</dbReference>
<dbReference type="InterPro" id="IPR051902">
    <property type="entry name" value="BPI_fold-superfamily_member"/>
</dbReference>
<evidence type="ECO:0000313" key="18">
    <source>
        <dbReference type="Proteomes" id="UP000515126"/>
    </source>
</evidence>
<feature type="chain" id="PRO_5028081146" description="BPI fold-containing family A member 1" evidence="16">
    <location>
        <begin position="20"/>
        <end position="285"/>
    </location>
</feature>
<evidence type="ECO:0000256" key="14">
    <source>
        <dbReference type="ARBA" id="ARBA00030462"/>
    </source>
</evidence>
<dbReference type="CTD" id="51297"/>
<evidence type="ECO:0000256" key="16">
    <source>
        <dbReference type="SAM" id="SignalP"/>
    </source>
</evidence>
<comment type="function">
    <text evidence="15">Lipid-binding protein which shows high specificity for the surfactant phospholipid dipalmitoylphosphatidylcholine (DPPC). Plays a role in the innate immune responses of the upper airways. Reduces the surface tension in secretions from airway epithelia and inhibits the formation of biofilm by pathogenic Gram-negative bacteria, such as P.aeruginosa and K.pneumoniae. Negatively regulates proteolytic cleavage of SCNN1G, an event that is required for activation of the epithelial sodium channel (ENaC), and thereby contributes to airway surface liquid homeostasis and proper clearance of mucus. Plays a role in the airway inflammatory response after exposure to irritants. May attract macrophages and neutrophils.</text>
</comment>
<evidence type="ECO:0000256" key="4">
    <source>
        <dbReference type="ARBA" id="ARBA00022525"/>
    </source>
</evidence>
<sequence>MFLVGSLVVFCGLLAHSTAQLAGLPLPLGQGLPLPLNQGLPLPLNQGLPLPLNQGQLLPLAQGLPLAVSPALPSNPTDLAGKFTDALSGGLLSGGLLGILENIPLLDVIKSGGGNSNGLVGGLLGKLTSSVPLLNNILDIKITDPQLLELGLVQSPDGHRLYVTIPLGLTLNVNMPVVGSLLQLAVKLNITAEVLAVKDNQGRIHLVLGDCTHSPGSLKISLLNGVTPVQSFLDNLTGILTKVLPELIQGKVCPLINGILSGLDVTLVHNIAELLTHGLQFVIKV</sequence>
<dbReference type="SUPFAM" id="SSF55394">
    <property type="entry name" value="Bactericidal permeability-increasing protein, BPI"/>
    <property type="match status" value="1"/>
</dbReference>
<keyword evidence="10" id="KW-0446">Lipid-binding</keyword>
<keyword evidence="9" id="KW-0044">Antibiotic</keyword>
<dbReference type="KEGG" id="mcal:110290230"/>
<dbReference type="GO" id="GO:0002395">
    <property type="term" value="P:immune response in nasopharyngeal-associated lymphoid tissue"/>
    <property type="evidence" value="ECO:0007669"/>
    <property type="project" value="TreeGrafter"/>
</dbReference>
<reference evidence="19" key="1">
    <citation type="submission" date="2025-08" db="UniProtKB">
        <authorList>
            <consortium name="RefSeq"/>
        </authorList>
    </citation>
    <scope>IDENTIFICATION</scope>
</reference>
<keyword evidence="12" id="KW-0325">Glycoprotein</keyword>
<comment type="subunit">
    <text evidence="13">Monomer. Interacts (via N-terminus) with SCNN1B, a subunit of the heterotrimeric epithelial sodium channel (ENaC); this inhibits proteolytic activation of ENaC.</text>
</comment>
<keyword evidence="11" id="KW-1015">Disulfide bond</keyword>
<evidence type="ECO:0000256" key="5">
    <source>
        <dbReference type="ARBA" id="ARBA00022529"/>
    </source>
</evidence>
<proteinExistence type="inferred from homology"/>
<keyword evidence="5" id="KW-0929">Antimicrobial</keyword>
<dbReference type="Pfam" id="PF01273">
    <property type="entry name" value="LBP_BPI_CETP"/>
    <property type="match status" value="1"/>
</dbReference>
<dbReference type="InterPro" id="IPR017943">
    <property type="entry name" value="Bactericidal_perm-incr_a/b_dom"/>
</dbReference>
<evidence type="ECO:0000256" key="9">
    <source>
        <dbReference type="ARBA" id="ARBA00023022"/>
    </source>
</evidence>
<dbReference type="InterPro" id="IPR017942">
    <property type="entry name" value="Lipid-bd_serum_glycop_N"/>
</dbReference>
<dbReference type="GO" id="GO:0005615">
    <property type="term" value="C:extracellular space"/>
    <property type="evidence" value="ECO:0007669"/>
    <property type="project" value="TreeGrafter"/>
</dbReference>
<keyword evidence="8" id="KW-0391">Immunity</keyword>
<dbReference type="AlphaFoldDB" id="A0A6P5PDM2"/>
<protein>
    <recommendedName>
        <fullName evidence="3">BPI fold-containing family A member 1</fullName>
    </recommendedName>
    <alternativeName>
        <fullName evidence="14">Palate lung and nasal epithelium clone protein</fullName>
    </alternativeName>
</protein>
<evidence type="ECO:0000256" key="1">
    <source>
        <dbReference type="ARBA" id="ARBA00004613"/>
    </source>
</evidence>
<gene>
    <name evidence="19" type="primary">Bpifa1</name>
</gene>
<dbReference type="FunFam" id="3.15.10.10:FF:000003">
    <property type="entry name" value="BPI fold-containing family A member 1"/>
    <property type="match status" value="1"/>
</dbReference>
<dbReference type="GeneID" id="110290230"/>
<keyword evidence="6" id="KW-0399">Innate immunity</keyword>
<name>A0A6P5PDM2_MUSCR</name>
<feature type="signal peptide" evidence="16">
    <location>
        <begin position="1"/>
        <end position="19"/>
    </location>
</feature>
<keyword evidence="7 16" id="KW-0732">Signal</keyword>
<dbReference type="GO" id="GO:0045087">
    <property type="term" value="P:innate immune response"/>
    <property type="evidence" value="ECO:0007669"/>
    <property type="project" value="UniProtKB-KW"/>
</dbReference>
<evidence type="ECO:0000256" key="10">
    <source>
        <dbReference type="ARBA" id="ARBA00023121"/>
    </source>
</evidence>
<dbReference type="PANTHER" id="PTHR47015">
    <property type="entry name" value="BPI FOLD-CONTAINING FAMILY A MEMBER 1"/>
    <property type="match status" value="1"/>
</dbReference>
<dbReference type="Gene3D" id="3.15.10.10">
    <property type="entry name" value="Bactericidal permeability-increasing protein, domain 1"/>
    <property type="match status" value="1"/>
</dbReference>
<evidence type="ECO:0000313" key="19">
    <source>
        <dbReference type="RefSeq" id="XP_021012381.1"/>
    </source>
</evidence>
<organism evidence="18 19">
    <name type="scientific">Mus caroli</name>
    <name type="common">Ryukyu mouse</name>
    <name type="synonym">Ricefield mouse</name>
    <dbReference type="NCBI Taxonomy" id="10089"/>
    <lineage>
        <taxon>Eukaryota</taxon>
        <taxon>Metazoa</taxon>
        <taxon>Chordata</taxon>
        <taxon>Craniata</taxon>
        <taxon>Vertebrata</taxon>
        <taxon>Euteleostomi</taxon>
        <taxon>Mammalia</taxon>
        <taxon>Eutheria</taxon>
        <taxon>Euarchontoglires</taxon>
        <taxon>Glires</taxon>
        <taxon>Rodentia</taxon>
        <taxon>Myomorpha</taxon>
        <taxon>Muroidea</taxon>
        <taxon>Muridae</taxon>
        <taxon>Murinae</taxon>
        <taxon>Mus</taxon>
        <taxon>Mus</taxon>
    </lineage>
</organism>
<evidence type="ECO:0000256" key="7">
    <source>
        <dbReference type="ARBA" id="ARBA00022729"/>
    </source>
</evidence>
<evidence type="ECO:0000256" key="13">
    <source>
        <dbReference type="ARBA" id="ARBA00025926"/>
    </source>
</evidence>
<evidence type="ECO:0000256" key="8">
    <source>
        <dbReference type="ARBA" id="ARBA00022859"/>
    </source>
</evidence>
<dbReference type="GO" id="GO:0008289">
    <property type="term" value="F:lipid binding"/>
    <property type="evidence" value="ECO:0007669"/>
    <property type="project" value="UniProtKB-KW"/>
</dbReference>
<dbReference type="RefSeq" id="XP_021012381.1">
    <property type="nucleotide sequence ID" value="XM_021156722.1"/>
</dbReference>
<dbReference type="Proteomes" id="UP000515126">
    <property type="component" value="Chromosome 2"/>
</dbReference>
<evidence type="ECO:0000256" key="6">
    <source>
        <dbReference type="ARBA" id="ARBA00022588"/>
    </source>
</evidence>
<evidence type="ECO:0000259" key="17">
    <source>
        <dbReference type="Pfam" id="PF01273"/>
    </source>
</evidence>
<keyword evidence="18" id="KW-1185">Reference proteome</keyword>
<accession>A0A6P5PDM2</accession>
<dbReference type="GO" id="GO:0019731">
    <property type="term" value="P:antibacterial humoral response"/>
    <property type="evidence" value="ECO:0007669"/>
    <property type="project" value="TreeGrafter"/>
</dbReference>
<dbReference type="GO" id="GO:0043129">
    <property type="term" value="P:surfactant homeostasis"/>
    <property type="evidence" value="ECO:0007669"/>
    <property type="project" value="TreeGrafter"/>
</dbReference>
<comment type="subcellular location">
    <subcellularLocation>
        <location evidence="1">Secreted</location>
    </subcellularLocation>
</comment>
<dbReference type="PANTHER" id="PTHR47015:SF1">
    <property type="entry name" value="BPI FOLD-CONTAINING FAMILY A MEMBER 1"/>
    <property type="match status" value="1"/>
</dbReference>
<evidence type="ECO:0000256" key="15">
    <source>
        <dbReference type="ARBA" id="ARBA00045411"/>
    </source>
</evidence>
<dbReference type="GO" id="GO:0061844">
    <property type="term" value="P:antimicrobial humoral immune response mediated by antimicrobial peptide"/>
    <property type="evidence" value="ECO:0007669"/>
    <property type="project" value="TreeGrafter"/>
</dbReference>
<keyword evidence="4" id="KW-0964">Secreted</keyword>
<evidence type="ECO:0000256" key="12">
    <source>
        <dbReference type="ARBA" id="ARBA00023180"/>
    </source>
</evidence>
<evidence type="ECO:0000256" key="11">
    <source>
        <dbReference type="ARBA" id="ARBA00023157"/>
    </source>
</evidence>
<comment type="similarity">
    <text evidence="2">Belongs to the BPI/LBP/Plunc superfamily. Plunc family.</text>
</comment>
<evidence type="ECO:0000256" key="3">
    <source>
        <dbReference type="ARBA" id="ARBA00018715"/>
    </source>
</evidence>
<feature type="domain" description="Lipid-binding serum glycoprotein N-terminal" evidence="17">
    <location>
        <begin position="90"/>
        <end position="263"/>
    </location>
</feature>
<evidence type="ECO:0000256" key="2">
    <source>
        <dbReference type="ARBA" id="ARBA00009020"/>
    </source>
</evidence>